<sequence length="69" mass="7503">VDSDVTFLGSLIAESRQNPTNDSDLLELLARLDSADGMARGVESRLDEILGTLDNLLTSLEPKDDKKSQ</sequence>
<feature type="non-terminal residue" evidence="1">
    <location>
        <position position="1"/>
    </location>
</feature>
<organism evidence="1 2">
    <name type="scientific">Paxillus rubicundulus Ve08.2h10</name>
    <dbReference type="NCBI Taxonomy" id="930991"/>
    <lineage>
        <taxon>Eukaryota</taxon>
        <taxon>Fungi</taxon>
        <taxon>Dikarya</taxon>
        <taxon>Basidiomycota</taxon>
        <taxon>Agaricomycotina</taxon>
        <taxon>Agaricomycetes</taxon>
        <taxon>Agaricomycetidae</taxon>
        <taxon>Boletales</taxon>
        <taxon>Paxilineae</taxon>
        <taxon>Paxillaceae</taxon>
        <taxon>Paxillus</taxon>
    </lineage>
</organism>
<proteinExistence type="predicted"/>
<reference evidence="1 2" key="1">
    <citation type="submission" date="2014-04" db="EMBL/GenBank/DDBJ databases">
        <authorList>
            <consortium name="DOE Joint Genome Institute"/>
            <person name="Kuo A."/>
            <person name="Kohler A."/>
            <person name="Jargeat P."/>
            <person name="Nagy L.G."/>
            <person name="Floudas D."/>
            <person name="Copeland A."/>
            <person name="Barry K.W."/>
            <person name="Cichocki N."/>
            <person name="Veneault-Fourrey C."/>
            <person name="LaButti K."/>
            <person name="Lindquist E.A."/>
            <person name="Lipzen A."/>
            <person name="Lundell T."/>
            <person name="Morin E."/>
            <person name="Murat C."/>
            <person name="Sun H."/>
            <person name="Tunlid A."/>
            <person name="Henrissat B."/>
            <person name="Grigoriev I.V."/>
            <person name="Hibbett D.S."/>
            <person name="Martin F."/>
            <person name="Nordberg H.P."/>
            <person name="Cantor M.N."/>
            <person name="Hua S.X."/>
        </authorList>
    </citation>
    <scope>NUCLEOTIDE SEQUENCE [LARGE SCALE GENOMIC DNA]</scope>
    <source>
        <strain evidence="1 2">Ve08.2h10</strain>
    </source>
</reference>
<keyword evidence="2" id="KW-1185">Reference proteome</keyword>
<reference evidence="2" key="2">
    <citation type="submission" date="2015-01" db="EMBL/GenBank/DDBJ databases">
        <title>Evolutionary Origins and Diversification of the Mycorrhizal Mutualists.</title>
        <authorList>
            <consortium name="DOE Joint Genome Institute"/>
            <consortium name="Mycorrhizal Genomics Consortium"/>
            <person name="Kohler A."/>
            <person name="Kuo A."/>
            <person name="Nagy L.G."/>
            <person name="Floudas D."/>
            <person name="Copeland A."/>
            <person name="Barry K.W."/>
            <person name="Cichocki N."/>
            <person name="Veneault-Fourrey C."/>
            <person name="LaButti K."/>
            <person name="Lindquist E.A."/>
            <person name="Lipzen A."/>
            <person name="Lundell T."/>
            <person name="Morin E."/>
            <person name="Murat C."/>
            <person name="Riley R."/>
            <person name="Ohm R."/>
            <person name="Sun H."/>
            <person name="Tunlid A."/>
            <person name="Henrissat B."/>
            <person name="Grigoriev I.V."/>
            <person name="Hibbett D.S."/>
            <person name="Martin F."/>
        </authorList>
    </citation>
    <scope>NUCLEOTIDE SEQUENCE [LARGE SCALE GENOMIC DNA]</scope>
    <source>
        <strain evidence="2">Ve08.2h10</strain>
    </source>
</reference>
<evidence type="ECO:0000313" key="2">
    <source>
        <dbReference type="Proteomes" id="UP000054538"/>
    </source>
</evidence>
<dbReference type="AlphaFoldDB" id="A0A0D0EAX6"/>
<evidence type="ECO:0000313" key="1">
    <source>
        <dbReference type="EMBL" id="KIL00785.1"/>
    </source>
</evidence>
<feature type="non-terminal residue" evidence="1">
    <location>
        <position position="69"/>
    </location>
</feature>
<dbReference type="OrthoDB" id="2595043at2759"/>
<accession>A0A0D0EAX6</accession>
<name>A0A0D0EAX6_9AGAM</name>
<dbReference type="InParanoid" id="A0A0D0EAX6"/>
<dbReference type="Proteomes" id="UP000054538">
    <property type="component" value="Unassembled WGS sequence"/>
</dbReference>
<protein>
    <submittedName>
        <fullName evidence="1">Uncharacterized protein</fullName>
    </submittedName>
</protein>
<dbReference type="EMBL" id="KN824826">
    <property type="protein sequence ID" value="KIL00785.1"/>
    <property type="molecule type" value="Genomic_DNA"/>
</dbReference>
<dbReference type="HOGENOM" id="CLU_2782865_0_0_1"/>
<gene>
    <name evidence="1" type="ORF">PAXRUDRAFT_123899</name>
</gene>